<reference evidence="8 9" key="1">
    <citation type="submission" date="2024-03" db="EMBL/GenBank/DDBJ databases">
        <title>Human intestinal bacterial collection.</title>
        <authorList>
            <person name="Pauvert C."/>
            <person name="Hitch T.C.A."/>
            <person name="Clavel T."/>
        </authorList>
    </citation>
    <scope>NUCLEOTIDE SEQUENCE [LARGE SCALE GENOMIC DNA]</scope>
    <source>
        <strain evidence="8 9">CLA-AP-H29</strain>
    </source>
</reference>
<accession>A0ABV1E831</accession>
<dbReference type="PANTHER" id="PTHR43133">
    <property type="entry name" value="RNA POLYMERASE ECF-TYPE SIGMA FACTO"/>
    <property type="match status" value="1"/>
</dbReference>
<evidence type="ECO:0000313" key="8">
    <source>
        <dbReference type="EMBL" id="MEQ2442787.1"/>
    </source>
</evidence>
<dbReference type="InterPro" id="IPR013325">
    <property type="entry name" value="RNA_pol_sigma_r2"/>
</dbReference>
<dbReference type="EMBL" id="JBBMFK010000005">
    <property type="protein sequence ID" value="MEQ2442787.1"/>
    <property type="molecule type" value="Genomic_DNA"/>
</dbReference>
<dbReference type="RefSeq" id="WP_349231192.1">
    <property type="nucleotide sequence ID" value="NZ_JBBMFK010000005.1"/>
</dbReference>
<dbReference type="SUPFAM" id="SSF88659">
    <property type="entry name" value="Sigma3 and sigma4 domains of RNA polymerase sigma factors"/>
    <property type="match status" value="1"/>
</dbReference>
<keyword evidence="2" id="KW-0805">Transcription regulation</keyword>
<gene>
    <name evidence="8" type="ORF">WMO64_04835</name>
</gene>
<dbReference type="InterPro" id="IPR007627">
    <property type="entry name" value="RNA_pol_sigma70_r2"/>
</dbReference>
<sequence>MTEHQLNSLFSALRRGDREAFHTLYEALSPPVYTVLLRLVGDRQSAEDLLQETFLRLYRSPPGPEVSHPRAWVFQVARNLAVDHLRARRASLPLEDSGLTVPQPDLDLGLDVEAALARLSPEDRLLVSLHLNGGLRFRECARLLGIPLGTALRRYHTAMGRVRDYLNG</sequence>
<organism evidence="8 9">
    <name type="scientific">Pseudoflavonifractor intestinihominis</name>
    <dbReference type="NCBI Taxonomy" id="3133171"/>
    <lineage>
        <taxon>Bacteria</taxon>
        <taxon>Bacillati</taxon>
        <taxon>Bacillota</taxon>
        <taxon>Clostridia</taxon>
        <taxon>Eubacteriales</taxon>
        <taxon>Oscillospiraceae</taxon>
        <taxon>Pseudoflavonifractor</taxon>
    </lineage>
</organism>
<evidence type="ECO:0000256" key="4">
    <source>
        <dbReference type="ARBA" id="ARBA00023125"/>
    </source>
</evidence>
<dbReference type="InterPro" id="IPR036388">
    <property type="entry name" value="WH-like_DNA-bd_sf"/>
</dbReference>
<dbReference type="Gene3D" id="1.10.1740.10">
    <property type="match status" value="1"/>
</dbReference>
<dbReference type="NCBIfam" id="TIGR02937">
    <property type="entry name" value="sigma70-ECF"/>
    <property type="match status" value="1"/>
</dbReference>
<dbReference type="Pfam" id="PF04542">
    <property type="entry name" value="Sigma70_r2"/>
    <property type="match status" value="1"/>
</dbReference>
<dbReference type="InterPro" id="IPR013324">
    <property type="entry name" value="RNA_pol_sigma_r3/r4-like"/>
</dbReference>
<keyword evidence="3" id="KW-0731">Sigma factor</keyword>
<dbReference type="Gene3D" id="1.10.10.10">
    <property type="entry name" value="Winged helix-like DNA-binding domain superfamily/Winged helix DNA-binding domain"/>
    <property type="match status" value="1"/>
</dbReference>
<dbReference type="InterPro" id="IPR039425">
    <property type="entry name" value="RNA_pol_sigma-70-like"/>
</dbReference>
<dbReference type="InterPro" id="IPR014284">
    <property type="entry name" value="RNA_pol_sigma-70_dom"/>
</dbReference>
<keyword evidence="5" id="KW-0804">Transcription</keyword>
<dbReference type="PANTHER" id="PTHR43133:SF8">
    <property type="entry name" value="RNA POLYMERASE SIGMA FACTOR HI_1459-RELATED"/>
    <property type="match status" value="1"/>
</dbReference>
<evidence type="ECO:0000256" key="5">
    <source>
        <dbReference type="ARBA" id="ARBA00023163"/>
    </source>
</evidence>
<dbReference type="InterPro" id="IPR013249">
    <property type="entry name" value="RNA_pol_sigma70_r4_t2"/>
</dbReference>
<evidence type="ECO:0000259" key="6">
    <source>
        <dbReference type="Pfam" id="PF04542"/>
    </source>
</evidence>
<dbReference type="Pfam" id="PF08281">
    <property type="entry name" value="Sigma70_r4_2"/>
    <property type="match status" value="1"/>
</dbReference>
<dbReference type="SUPFAM" id="SSF88946">
    <property type="entry name" value="Sigma2 domain of RNA polymerase sigma factors"/>
    <property type="match status" value="1"/>
</dbReference>
<dbReference type="Proteomes" id="UP001464378">
    <property type="component" value="Unassembled WGS sequence"/>
</dbReference>
<feature type="domain" description="RNA polymerase sigma-70 region 2" evidence="6">
    <location>
        <begin position="24"/>
        <end position="89"/>
    </location>
</feature>
<comment type="similarity">
    <text evidence="1">Belongs to the sigma-70 factor family. ECF subfamily.</text>
</comment>
<proteinExistence type="inferred from homology"/>
<protein>
    <submittedName>
        <fullName evidence="8">RNA polymerase sigma factor</fullName>
    </submittedName>
</protein>
<feature type="domain" description="RNA polymerase sigma factor 70 region 4 type 2" evidence="7">
    <location>
        <begin position="111"/>
        <end position="159"/>
    </location>
</feature>
<evidence type="ECO:0000256" key="1">
    <source>
        <dbReference type="ARBA" id="ARBA00010641"/>
    </source>
</evidence>
<keyword evidence="9" id="KW-1185">Reference proteome</keyword>
<evidence type="ECO:0000259" key="7">
    <source>
        <dbReference type="Pfam" id="PF08281"/>
    </source>
</evidence>
<evidence type="ECO:0000313" key="9">
    <source>
        <dbReference type="Proteomes" id="UP001464378"/>
    </source>
</evidence>
<evidence type="ECO:0000256" key="3">
    <source>
        <dbReference type="ARBA" id="ARBA00023082"/>
    </source>
</evidence>
<evidence type="ECO:0000256" key="2">
    <source>
        <dbReference type="ARBA" id="ARBA00023015"/>
    </source>
</evidence>
<keyword evidence="4" id="KW-0238">DNA-binding</keyword>
<name>A0ABV1E831_9FIRM</name>
<comment type="caution">
    <text evidence="8">The sequence shown here is derived from an EMBL/GenBank/DDBJ whole genome shotgun (WGS) entry which is preliminary data.</text>
</comment>